<dbReference type="Proteomes" id="UP000242930">
    <property type="component" value="Unassembled WGS sequence"/>
</dbReference>
<sequence>MAYRMLISVYHLHCCMSAKGNCDDNACAESFFHSQKVECIHGEHFNRVPRCVNPYLN</sequence>
<dbReference type="InterPro" id="IPR001584">
    <property type="entry name" value="Integrase_cat-core"/>
</dbReference>
<keyword evidence="3" id="KW-1185">Reference proteome</keyword>
<organism evidence="2 3">
    <name type="scientific">Pseudomonas linyingensis</name>
    <dbReference type="NCBI Taxonomy" id="915471"/>
    <lineage>
        <taxon>Bacteria</taxon>
        <taxon>Pseudomonadati</taxon>
        <taxon>Pseudomonadota</taxon>
        <taxon>Gammaproteobacteria</taxon>
        <taxon>Pseudomonadales</taxon>
        <taxon>Pseudomonadaceae</taxon>
        <taxon>Pseudomonas</taxon>
    </lineage>
</organism>
<name>A0A1H6U3T9_9PSED</name>
<evidence type="ECO:0000259" key="1">
    <source>
        <dbReference type="Pfam" id="PF13333"/>
    </source>
</evidence>
<dbReference type="EMBL" id="FNZE01000002">
    <property type="protein sequence ID" value="SEI82612.1"/>
    <property type="molecule type" value="Genomic_DNA"/>
</dbReference>
<accession>A0A1H6U3T9</accession>
<feature type="domain" description="Integrase catalytic" evidence="1">
    <location>
        <begin position="29"/>
        <end position="48"/>
    </location>
</feature>
<dbReference type="STRING" id="915471.SAMN05216201_102335"/>
<dbReference type="Pfam" id="PF13333">
    <property type="entry name" value="rve_2"/>
    <property type="match status" value="1"/>
</dbReference>
<reference evidence="3" key="1">
    <citation type="submission" date="2016-10" db="EMBL/GenBank/DDBJ databases">
        <authorList>
            <person name="Varghese N."/>
            <person name="Submissions S."/>
        </authorList>
    </citation>
    <scope>NUCLEOTIDE SEQUENCE [LARGE SCALE GENOMIC DNA]</scope>
    <source>
        <strain evidence="3">LMG 25967</strain>
    </source>
</reference>
<proteinExistence type="predicted"/>
<protein>
    <recommendedName>
        <fullName evidence="1">Integrase catalytic domain-containing protein</fullName>
    </recommendedName>
</protein>
<evidence type="ECO:0000313" key="2">
    <source>
        <dbReference type="EMBL" id="SEI82612.1"/>
    </source>
</evidence>
<gene>
    <name evidence="2" type="ORF">SAMN05216201_102335</name>
</gene>
<evidence type="ECO:0000313" key="3">
    <source>
        <dbReference type="Proteomes" id="UP000242930"/>
    </source>
</evidence>
<dbReference type="AlphaFoldDB" id="A0A1H6U3T9"/>